<organism evidence="20 21">
    <name type="scientific">Potamilus streckersoni</name>
    <dbReference type="NCBI Taxonomy" id="2493646"/>
    <lineage>
        <taxon>Eukaryota</taxon>
        <taxon>Metazoa</taxon>
        <taxon>Spiralia</taxon>
        <taxon>Lophotrochozoa</taxon>
        <taxon>Mollusca</taxon>
        <taxon>Bivalvia</taxon>
        <taxon>Autobranchia</taxon>
        <taxon>Heteroconchia</taxon>
        <taxon>Palaeoheterodonta</taxon>
        <taxon>Unionida</taxon>
        <taxon>Unionoidea</taxon>
        <taxon>Unionidae</taxon>
        <taxon>Ambleminae</taxon>
        <taxon>Lampsilini</taxon>
        <taxon>Potamilus</taxon>
    </lineage>
</organism>
<feature type="region of interest" description="Disordered" evidence="16">
    <location>
        <begin position="1099"/>
        <end position="1132"/>
    </location>
</feature>
<dbReference type="EMBL" id="JAEAOA010000921">
    <property type="protein sequence ID" value="KAK3587059.1"/>
    <property type="molecule type" value="Genomic_DNA"/>
</dbReference>
<dbReference type="Pfam" id="PF00211">
    <property type="entry name" value="Guanylate_cyc"/>
    <property type="match status" value="1"/>
</dbReference>
<dbReference type="PROSITE" id="PS50125">
    <property type="entry name" value="GUANYLATE_CYCLASE_2"/>
    <property type="match status" value="1"/>
</dbReference>
<dbReference type="InterPro" id="IPR001828">
    <property type="entry name" value="ANF_lig-bd_rcpt"/>
</dbReference>
<evidence type="ECO:0000256" key="8">
    <source>
        <dbReference type="ARBA" id="ARBA00023136"/>
    </source>
</evidence>
<comment type="catalytic activity">
    <reaction evidence="14">
        <text>GTP = 3',5'-cyclic GMP + diphosphate</text>
        <dbReference type="Rhea" id="RHEA:13665"/>
        <dbReference type="ChEBI" id="CHEBI:33019"/>
        <dbReference type="ChEBI" id="CHEBI:37565"/>
        <dbReference type="ChEBI" id="CHEBI:57746"/>
        <dbReference type="EC" id="4.6.1.2"/>
    </reaction>
</comment>
<keyword evidence="6 17" id="KW-1133">Transmembrane helix</keyword>
<keyword evidence="4" id="KW-0732">Signal</keyword>
<sequence>MMSSKKDTIGHLSLASSGQSLVAALNAVNDSSINKTCQDCGDCDLAKALSTYLLGETDLFFGPVCKKVAVTVAKFILDLPKSILDLHVPDQMPIFSRDNFPSGKYLSSNHLSHLLESFFSGALEILTQIKGYQNHSSRIPVLTWVPTDTNLHSFPNSTFIGTFGTYSSYVAALTTIFKYAKWKQIGIVYSKDEICTSVIQEAYTQFTNVDVDIKHIQDLELKELKNGSSLLTLFQNTLLNVSLHARVIVVCLPRVFLEQLFIAADNISLDPNSYVLIICRFGPDPWLNLFSGTSQRNMSSSALQFGPFSDSIINITEKIERGEDRSWSCNNKVNWDTPDEFAPYLYDAVRIVSDALQKNRTNNEGFLTNLLELGKSFTGISGKVHINSTGIATRTFSFSRNSNGNHVIVGNVTGDSYNPIVHIELPEHHETDCDNGGLPCTPAEKKGDNIGAIVGSVIGVLVAIILIVVVVFIYRKFRFEKELISMIWRVNKNDVKLRRTRGNAVGQGKSDGARKMVRMLRELQHENINPFVGASLDPDNSYILTKYCAKGSLQDVLENADIKLDWLFKMSFAIDLARGMEYVHKSLIKSHGNLKSTNCVIDSRWVLKITDFGALSTCVEEPNEEDREHEYFSKLLWTAPELLRLQRRPLKGTQKGDVYSFSIIFYEILMRSEPYYFNGINPSCKEIINRVRNCEDPPYRPRVTDDSDIPDASISLMNQTWEENPDLRLDFHTILKRLIELNGGRKTNIMDNMIQMLEAYSNNLEQLVAERTEELAHEKRKTDTLLFQMLPPSVAEQLKRGEHVQPETYEEVSIFFSDIVGFTTIASESNPLEVVDLLNDLYTTFDEIIGKHDVYKVETIGDAYMCVSGLPRKNGKRHSGEIANMALDLLSAVTSFRIQHRPNEQLQLRIGLHMGPCAAGVVGLTMPRYCLFGDTVNMASRMESSGKALHIHISSAMHSALEELNWGFMMLERGIIEVKGKGLQKTYYLIGKRGYTKPMPRTIIRLQEKFKKYEESGRPASPTDTHISNGSQQESTSMYGNAFRRASMAISFIKRVASFENSPAASRTPSEVSVRRSGSRTPSEVTVQDLDVSYDSMTSELQPSKETLRQQGSLDRPHLSDDSDNSCHGDKLFVSRSSKKKLSNCES</sequence>
<protein>
    <recommendedName>
        <fullName evidence="2 14">Guanylate cyclase</fullName>
        <ecNumber evidence="2 14">4.6.1.2</ecNumber>
    </recommendedName>
</protein>
<dbReference type="Gene3D" id="3.30.70.1230">
    <property type="entry name" value="Nucleotide cyclase"/>
    <property type="match status" value="1"/>
</dbReference>
<dbReference type="PROSITE" id="PS50011">
    <property type="entry name" value="PROTEIN_KINASE_DOM"/>
    <property type="match status" value="1"/>
</dbReference>
<dbReference type="GO" id="GO:0004672">
    <property type="term" value="F:protein kinase activity"/>
    <property type="evidence" value="ECO:0007669"/>
    <property type="project" value="InterPro"/>
</dbReference>
<feature type="compositionally biased region" description="Polar residues" evidence="16">
    <location>
        <begin position="1099"/>
        <end position="1113"/>
    </location>
</feature>
<dbReference type="GO" id="GO:0005886">
    <property type="term" value="C:plasma membrane"/>
    <property type="evidence" value="ECO:0007669"/>
    <property type="project" value="TreeGrafter"/>
</dbReference>
<keyword evidence="15" id="KW-0175">Coiled coil</keyword>
<evidence type="ECO:0000256" key="13">
    <source>
        <dbReference type="RuleBase" id="RU000405"/>
    </source>
</evidence>
<dbReference type="InterPro" id="IPR028082">
    <property type="entry name" value="Peripla_BP_I"/>
</dbReference>
<dbReference type="GO" id="GO:0035556">
    <property type="term" value="P:intracellular signal transduction"/>
    <property type="evidence" value="ECO:0007669"/>
    <property type="project" value="InterPro"/>
</dbReference>
<keyword evidence="9" id="KW-0675">Receptor</keyword>
<evidence type="ECO:0000256" key="7">
    <source>
        <dbReference type="ARBA" id="ARBA00023134"/>
    </source>
</evidence>
<evidence type="ECO:0000256" key="15">
    <source>
        <dbReference type="SAM" id="Coils"/>
    </source>
</evidence>
<dbReference type="EC" id="4.6.1.2" evidence="2 14"/>
<dbReference type="GO" id="GO:0005524">
    <property type="term" value="F:ATP binding"/>
    <property type="evidence" value="ECO:0007669"/>
    <property type="project" value="InterPro"/>
</dbReference>
<dbReference type="SUPFAM" id="SSF56112">
    <property type="entry name" value="Protein kinase-like (PK-like)"/>
    <property type="match status" value="1"/>
</dbReference>
<comment type="subcellular location">
    <subcellularLocation>
        <location evidence="1">Membrane</location>
        <topology evidence="1">Single-pass type I membrane protein</topology>
    </subcellularLocation>
</comment>
<evidence type="ECO:0000256" key="10">
    <source>
        <dbReference type="ARBA" id="ARBA00023180"/>
    </source>
</evidence>
<accession>A0AAE0S8H9</accession>
<evidence type="ECO:0000259" key="19">
    <source>
        <dbReference type="PROSITE" id="PS50125"/>
    </source>
</evidence>
<evidence type="ECO:0000256" key="16">
    <source>
        <dbReference type="SAM" id="MobiDB-lite"/>
    </source>
</evidence>
<evidence type="ECO:0000256" key="14">
    <source>
        <dbReference type="RuleBase" id="RU003431"/>
    </source>
</evidence>
<keyword evidence="11 13" id="KW-0456">Lyase</keyword>
<keyword evidence="12 14" id="KW-0141">cGMP biosynthesis</keyword>
<dbReference type="InterPro" id="IPR018297">
    <property type="entry name" value="A/G_cyclase_CS"/>
</dbReference>
<dbReference type="InterPro" id="IPR050401">
    <property type="entry name" value="Cyclic_nucleotide_synthase"/>
</dbReference>
<gene>
    <name evidence="20" type="ORF">CHS0354_014927</name>
</gene>
<dbReference type="Pfam" id="PF07714">
    <property type="entry name" value="PK_Tyr_Ser-Thr"/>
    <property type="match status" value="1"/>
</dbReference>
<reference evidence="20" key="2">
    <citation type="journal article" date="2021" name="Genome Biol. Evol.">
        <title>Developing a high-quality reference genome for a parasitic bivalve with doubly uniparental inheritance (Bivalvia: Unionida).</title>
        <authorList>
            <person name="Smith C.H."/>
        </authorList>
    </citation>
    <scope>NUCLEOTIDE SEQUENCE</scope>
    <source>
        <strain evidence="20">CHS0354</strain>
        <tissue evidence="20">Mantle</tissue>
    </source>
</reference>
<reference evidence="20" key="1">
    <citation type="journal article" date="2021" name="Genome Biol. Evol.">
        <title>A High-Quality Reference Genome for a Parasitic Bivalve with Doubly Uniparental Inheritance (Bivalvia: Unionida).</title>
        <authorList>
            <person name="Smith C.H."/>
        </authorList>
    </citation>
    <scope>NUCLEOTIDE SEQUENCE</scope>
    <source>
        <strain evidence="20">CHS0354</strain>
    </source>
</reference>
<reference evidence="20" key="3">
    <citation type="submission" date="2023-05" db="EMBL/GenBank/DDBJ databases">
        <authorList>
            <person name="Smith C.H."/>
        </authorList>
    </citation>
    <scope>NUCLEOTIDE SEQUENCE</scope>
    <source>
        <strain evidence="20">CHS0354</strain>
        <tissue evidence="20">Mantle</tissue>
    </source>
</reference>
<feature type="coiled-coil region" evidence="15">
    <location>
        <begin position="750"/>
        <end position="781"/>
    </location>
</feature>
<feature type="domain" description="Protein kinase" evidence="18">
    <location>
        <begin position="473"/>
        <end position="741"/>
    </location>
</feature>
<keyword evidence="10" id="KW-0325">Glycoprotein</keyword>
<comment type="caution">
    <text evidence="20">The sequence shown here is derived from an EMBL/GenBank/DDBJ whole genome shotgun (WGS) entry which is preliminary data.</text>
</comment>
<evidence type="ECO:0000256" key="3">
    <source>
        <dbReference type="ARBA" id="ARBA00022692"/>
    </source>
</evidence>
<feature type="domain" description="Guanylate cyclase" evidence="19">
    <location>
        <begin position="813"/>
        <end position="943"/>
    </location>
</feature>
<dbReference type="PANTHER" id="PTHR11920:SF501">
    <property type="entry name" value="GUANYLATE CYCLASE 32E"/>
    <property type="match status" value="1"/>
</dbReference>
<evidence type="ECO:0000256" key="4">
    <source>
        <dbReference type="ARBA" id="ARBA00022729"/>
    </source>
</evidence>
<dbReference type="GO" id="GO:0001653">
    <property type="term" value="F:peptide receptor activity"/>
    <property type="evidence" value="ECO:0007669"/>
    <property type="project" value="TreeGrafter"/>
</dbReference>
<evidence type="ECO:0000256" key="6">
    <source>
        <dbReference type="ARBA" id="ARBA00022989"/>
    </source>
</evidence>
<dbReference type="Proteomes" id="UP001195483">
    <property type="component" value="Unassembled WGS sequence"/>
</dbReference>
<evidence type="ECO:0000256" key="11">
    <source>
        <dbReference type="ARBA" id="ARBA00023239"/>
    </source>
</evidence>
<dbReference type="InterPro" id="IPR029787">
    <property type="entry name" value="Nucleotide_cyclase"/>
</dbReference>
<dbReference type="InterPro" id="IPR001054">
    <property type="entry name" value="A/G_cyclase"/>
</dbReference>
<keyword evidence="5" id="KW-0547">Nucleotide-binding</keyword>
<comment type="similarity">
    <text evidence="13">Belongs to the adenylyl cyclase class-4/guanylyl cyclase family.</text>
</comment>
<dbReference type="SUPFAM" id="SSF55073">
    <property type="entry name" value="Nucleotide cyclase"/>
    <property type="match status" value="1"/>
</dbReference>
<dbReference type="Pfam" id="PF07701">
    <property type="entry name" value="HNOBA"/>
    <property type="match status" value="1"/>
</dbReference>
<dbReference type="GO" id="GO:0005525">
    <property type="term" value="F:GTP binding"/>
    <property type="evidence" value="ECO:0007669"/>
    <property type="project" value="UniProtKB-KW"/>
</dbReference>
<evidence type="ECO:0000259" key="18">
    <source>
        <dbReference type="PROSITE" id="PS50011"/>
    </source>
</evidence>
<evidence type="ECO:0000256" key="17">
    <source>
        <dbReference type="SAM" id="Phobius"/>
    </source>
</evidence>
<evidence type="ECO:0000256" key="5">
    <source>
        <dbReference type="ARBA" id="ARBA00022741"/>
    </source>
</evidence>
<dbReference type="AlphaFoldDB" id="A0AAE0S8H9"/>
<dbReference type="InterPro" id="IPR011009">
    <property type="entry name" value="Kinase-like_dom_sf"/>
</dbReference>
<dbReference type="InterPro" id="IPR000719">
    <property type="entry name" value="Prot_kinase_dom"/>
</dbReference>
<evidence type="ECO:0000256" key="12">
    <source>
        <dbReference type="ARBA" id="ARBA00023293"/>
    </source>
</evidence>
<dbReference type="FunFam" id="3.30.70.1230:FF:000004">
    <property type="entry name" value="Guanylate cyclase"/>
    <property type="match status" value="1"/>
</dbReference>
<feature type="compositionally biased region" description="Basic and acidic residues" evidence="16">
    <location>
        <begin position="1115"/>
        <end position="1132"/>
    </location>
</feature>
<dbReference type="SMART" id="SM00044">
    <property type="entry name" value="CYCc"/>
    <property type="match status" value="1"/>
</dbReference>
<proteinExistence type="inferred from homology"/>
<dbReference type="CDD" id="cd07302">
    <property type="entry name" value="CHD"/>
    <property type="match status" value="1"/>
</dbReference>
<dbReference type="PANTHER" id="PTHR11920">
    <property type="entry name" value="GUANYLYL CYCLASE"/>
    <property type="match status" value="1"/>
</dbReference>
<dbReference type="Gene3D" id="1.10.510.10">
    <property type="entry name" value="Transferase(Phosphotransferase) domain 1"/>
    <property type="match status" value="1"/>
</dbReference>
<dbReference type="PROSITE" id="PS00452">
    <property type="entry name" value="GUANYLATE_CYCLASE_1"/>
    <property type="match status" value="1"/>
</dbReference>
<dbReference type="GO" id="GO:0004383">
    <property type="term" value="F:guanylate cyclase activity"/>
    <property type="evidence" value="ECO:0007669"/>
    <property type="project" value="UniProtKB-EC"/>
</dbReference>
<dbReference type="InterPro" id="IPR011645">
    <property type="entry name" value="HNOB_dom_associated"/>
</dbReference>
<feature type="region of interest" description="Disordered" evidence="16">
    <location>
        <begin position="1013"/>
        <end position="1036"/>
    </location>
</feature>
<evidence type="ECO:0000256" key="9">
    <source>
        <dbReference type="ARBA" id="ARBA00023170"/>
    </source>
</evidence>
<evidence type="ECO:0000256" key="2">
    <source>
        <dbReference type="ARBA" id="ARBA00012202"/>
    </source>
</evidence>
<keyword evidence="3 17" id="KW-0812">Transmembrane</keyword>
<name>A0AAE0S8H9_9BIVA</name>
<keyword evidence="21" id="KW-1185">Reference proteome</keyword>
<evidence type="ECO:0000256" key="1">
    <source>
        <dbReference type="ARBA" id="ARBA00004479"/>
    </source>
</evidence>
<evidence type="ECO:0000313" key="20">
    <source>
        <dbReference type="EMBL" id="KAK3587059.1"/>
    </source>
</evidence>
<dbReference type="SUPFAM" id="SSF53822">
    <property type="entry name" value="Periplasmic binding protein-like I"/>
    <property type="match status" value="1"/>
</dbReference>
<keyword evidence="8 17" id="KW-0472">Membrane</keyword>
<feature type="transmembrane region" description="Helical" evidence="17">
    <location>
        <begin position="450"/>
        <end position="474"/>
    </location>
</feature>
<dbReference type="Gene3D" id="3.40.50.2300">
    <property type="match status" value="2"/>
</dbReference>
<dbReference type="Pfam" id="PF01094">
    <property type="entry name" value="ANF_receptor"/>
    <property type="match status" value="1"/>
</dbReference>
<dbReference type="GO" id="GO:0007168">
    <property type="term" value="P:receptor guanylyl cyclase signaling pathway"/>
    <property type="evidence" value="ECO:0007669"/>
    <property type="project" value="TreeGrafter"/>
</dbReference>
<evidence type="ECO:0000313" key="21">
    <source>
        <dbReference type="Proteomes" id="UP001195483"/>
    </source>
</evidence>
<feature type="region of interest" description="Disordered" evidence="16">
    <location>
        <begin position="1063"/>
        <end position="1085"/>
    </location>
</feature>
<dbReference type="InterPro" id="IPR001245">
    <property type="entry name" value="Ser-Thr/Tyr_kinase_cat_dom"/>
</dbReference>
<keyword evidence="7" id="KW-0342">GTP-binding</keyword>
<dbReference type="GO" id="GO:0004016">
    <property type="term" value="F:adenylate cyclase activity"/>
    <property type="evidence" value="ECO:0007669"/>
    <property type="project" value="TreeGrafter"/>
</dbReference>
<feature type="compositionally biased region" description="Polar residues" evidence="16">
    <location>
        <begin position="1022"/>
        <end position="1036"/>
    </location>
</feature>